<dbReference type="PANTHER" id="PTHR24388:SF54">
    <property type="entry name" value="PROTEIN ESCARGOT"/>
    <property type="match status" value="1"/>
</dbReference>
<accession>A0A8R2GBL0</accession>
<sequence>MIEEYCKQLFYRQIPSVMTSILLIKSMLLAEALQNKKKKKIRKLRKRRNLEKTTIIMCRICNEEKGEIPIFDNLVHQNIPEEIKHFSGVTISKTDHLSKKMCQSCLDLLNGCIMFREICQKNNEMLLEVSIKTECDVDYNRNEDSDKPQKEIDYSYKVPSPDFSDDNSESLNCSICNKQFCDATSYETHLMKCSLEESSSIPKPPKKTQKEANQKKIFLCDICGKTAVSKASLLTHMCTHENVFPYKCDVCPYKGRTVDLLRVHKRSHLREKPFKCSLCPKGTTTSSNLAKHMRHVHSTARPHKCNYCDKAFTYQHDMKRHIKDIHLRQGTVECNVCHKKFNTKKILQGHKWKIHKIKGERQGRLPSYLQCQIGGQIENENENDDLNNCDPNSSHLIELRSLDFKMD</sequence>
<dbReference type="GO" id="GO:0000981">
    <property type="term" value="F:DNA-binding transcription factor activity, RNA polymerase II-specific"/>
    <property type="evidence" value="ECO:0007669"/>
    <property type="project" value="TreeGrafter"/>
</dbReference>
<dbReference type="SMART" id="SM00868">
    <property type="entry name" value="zf-AD"/>
    <property type="match status" value="1"/>
</dbReference>
<feature type="domain" description="C2H2-type" evidence="11">
    <location>
        <begin position="218"/>
        <end position="245"/>
    </location>
</feature>
<evidence type="ECO:0000256" key="4">
    <source>
        <dbReference type="ARBA" id="ARBA00022771"/>
    </source>
</evidence>
<dbReference type="PROSITE" id="PS00028">
    <property type="entry name" value="ZINC_FINGER_C2H2_1"/>
    <property type="match status" value="2"/>
</dbReference>
<dbReference type="InterPro" id="IPR013087">
    <property type="entry name" value="Znf_C2H2_type"/>
</dbReference>
<dbReference type="OrthoDB" id="3176202at2759"/>
<comment type="subcellular location">
    <subcellularLocation>
        <location evidence="1">Nucleus</location>
    </subcellularLocation>
</comment>
<dbReference type="GO" id="GO:0008270">
    <property type="term" value="F:zinc ion binding"/>
    <property type="evidence" value="ECO:0007669"/>
    <property type="project" value="UniProtKB-UniRule"/>
</dbReference>
<feature type="domain" description="C2H2-type" evidence="11">
    <location>
        <begin position="246"/>
        <end position="273"/>
    </location>
</feature>
<dbReference type="Gene3D" id="3.30.160.60">
    <property type="entry name" value="Classic Zinc Finger"/>
    <property type="match status" value="4"/>
</dbReference>
<keyword evidence="5 10" id="KW-0862">Zinc</keyword>
<keyword evidence="14" id="KW-1185">Reference proteome</keyword>
<reference evidence="13" key="2">
    <citation type="submission" date="2022-06" db="UniProtKB">
        <authorList>
            <consortium name="EnsemblMetazoa"/>
        </authorList>
    </citation>
    <scope>IDENTIFICATION</scope>
    <source>
        <strain evidence="13">p50T (Dazao)</strain>
    </source>
</reference>
<name>A0A8R2GBL0_BOMMO</name>
<evidence type="ECO:0000256" key="10">
    <source>
        <dbReference type="PROSITE-ProRule" id="PRU01263"/>
    </source>
</evidence>
<dbReference type="InterPro" id="IPR036236">
    <property type="entry name" value="Znf_C2H2_sf"/>
</dbReference>
<evidence type="ECO:0000256" key="2">
    <source>
        <dbReference type="ARBA" id="ARBA00022723"/>
    </source>
</evidence>
<dbReference type="EnsemblMetazoa" id="XM_012695830.3">
    <property type="protein sequence ID" value="XP_012551284.1"/>
    <property type="gene ID" value="LOC101741179"/>
</dbReference>
<protein>
    <submittedName>
        <fullName evidence="13">Uncharacterized protein</fullName>
    </submittedName>
</protein>
<evidence type="ECO:0000259" key="11">
    <source>
        <dbReference type="PROSITE" id="PS50157"/>
    </source>
</evidence>
<dbReference type="Pfam" id="PF07776">
    <property type="entry name" value="zf-AD"/>
    <property type="match status" value="1"/>
</dbReference>
<evidence type="ECO:0000313" key="14">
    <source>
        <dbReference type="Proteomes" id="UP000005204"/>
    </source>
</evidence>
<dbReference type="SMART" id="SM00355">
    <property type="entry name" value="ZnF_C2H2"/>
    <property type="match status" value="6"/>
</dbReference>
<keyword evidence="4 9" id="KW-0863">Zinc-finger</keyword>
<reference evidence="14" key="1">
    <citation type="journal article" date="2008" name="Insect Biochem. Mol. Biol.">
        <title>The genome of a lepidopteran model insect, the silkworm Bombyx mori.</title>
        <authorList>
            <consortium name="International Silkworm Genome Consortium"/>
        </authorList>
    </citation>
    <scope>NUCLEOTIDE SEQUENCE [LARGE SCALE GENOMIC DNA]</scope>
    <source>
        <strain evidence="14">p50T</strain>
    </source>
</reference>
<dbReference type="GO" id="GO:0005634">
    <property type="term" value="C:nucleus"/>
    <property type="evidence" value="ECO:0007669"/>
    <property type="project" value="UniProtKB-SubCell"/>
</dbReference>
<dbReference type="AlphaFoldDB" id="A0A8R2GBL0"/>
<keyword evidence="6" id="KW-0238">DNA-binding</keyword>
<evidence type="ECO:0000256" key="7">
    <source>
        <dbReference type="ARBA" id="ARBA00023242"/>
    </source>
</evidence>
<evidence type="ECO:0000256" key="1">
    <source>
        <dbReference type="ARBA" id="ARBA00004123"/>
    </source>
</evidence>
<feature type="binding site" evidence="10">
    <location>
        <position position="105"/>
    </location>
    <ligand>
        <name>Zn(2+)</name>
        <dbReference type="ChEBI" id="CHEBI:29105"/>
    </ligand>
</feature>
<evidence type="ECO:0000259" key="12">
    <source>
        <dbReference type="PROSITE" id="PS51915"/>
    </source>
</evidence>
<feature type="binding site" evidence="10">
    <location>
        <position position="102"/>
    </location>
    <ligand>
        <name>Zn(2+)</name>
        <dbReference type="ChEBI" id="CHEBI:29105"/>
    </ligand>
</feature>
<organism evidence="13 14">
    <name type="scientific">Bombyx mori</name>
    <name type="common">Silk moth</name>
    <dbReference type="NCBI Taxonomy" id="7091"/>
    <lineage>
        <taxon>Eukaryota</taxon>
        <taxon>Metazoa</taxon>
        <taxon>Ecdysozoa</taxon>
        <taxon>Arthropoda</taxon>
        <taxon>Hexapoda</taxon>
        <taxon>Insecta</taxon>
        <taxon>Pterygota</taxon>
        <taxon>Neoptera</taxon>
        <taxon>Endopterygota</taxon>
        <taxon>Lepidoptera</taxon>
        <taxon>Glossata</taxon>
        <taxon>Ditrysia</taxon>
        <taxon>Bombycoidea</taxon>
        <taxon>Bombycidae</taxon>
        <taxon>Bombycinae</taxon>
        <taxon>Bombyx</taxon>
    </lineage>
</organism>
<proteinExistence type="inferred from homology"/>
<keyword evidence="3" id="KW-0677">Repeat</keyword>
<dbReference type="GO" id="GO:0000978">
    <property type="term" value="F:RNA polymerase II cis-regulatory region sequence-specific DNA binding"/>
    <property type="evidence" value="ECO:0007669"/>
    <property type="project" value="TreeGrafter"/>
</dbReference>
<dbReference type="PROSITE" id="PS50157">
    <property type="entry name" value="ZINC_FINGER_C2H2_2"/>
    <property type="match status" value="5"/>
</dbReference>
<evidence type="ECO:0000256" key="8">
    <source>
        <dbReference type="ARBA" id="ARBA00037948"/>
    </source>
</evidence>
<dbReference type="PANTHER" id="PTHR24388">
    <property type="entry name" value="ZINC FINGER PROTEIN"/>
    <property type="match status" value="1"/>
</dbReference>
<dbReference type="Proteomes" id="UP000005204">
    <property type="component" value="Unassembled WGS sequence"/>
</dbReference>
<feature type="binding site" evidence="10">
    <location>
        <position position="58"/>
    </location>
    <ligand>
        <name>Zn(2+)</name>
        <dbReference type="ChEBI" id="CHEBI:29105"/>
    </ligand>
</feature>
<feature type="domain" description="C2H2-type" evidence="11">
    <location>
        <begin position="274"/>
        <end position="302"/>
    </location>
</feature>
<keyword evidence="2 10" id="KW-0479">Metal-binding</keyword>
<feature type="domain" description="C2H2-type" evidence="11">
    <location>
        <begin position="303"/>
        <end position="331"/>
    </location>
</feature>
<dbReference type="SUPFAM" id="SSF57716">
    <property type="entry name" value="Glucocorticoid receptor-like (DNA-binding domain)"/>
    <property type="match status" value="1"/>
</dbReference>
<evidence type="ECO:0000256" key="3">
    <source>
        <dbReference type="ARBA" id="ARBA00022737"/>
    </source>
</evidence>
<comment type="similarity">
    <text evidence="8">Belongs to the snail C2H2-type zinc-finger protein family.</text>
</comment>
<evidence type="ECO:0000256" key="6">
    <source>
        <dbReference type="ARBA" id="ARBA00023125"/>
    </source>
</evidence>
<dbReference type="InterPro" id="IPR050527">
    <property type="entry name" value="Snail/Krueppel_Znf"/>
</dbReference>
<evidence type="ECO:0000313" key="13">
    <source>
        <dbReference type="EnsemblMetazoa" id="XP_012551284.1"/>
    </source>
</evidence>
<feature type="domain" description="C2H2-type" evidence="11">
    <location>
        <begin position="332"/>
        <end position="355"/>
    </location>
</feature>
<evidence type="ECO:0000256" key="5">
    <source>
        <dbReference type="ARBA" id="ARBA00022833"/>
    </source>
</evidence>
<dbReference type="Pfam" id="PF00096">
    <property type="entry name" value="zf-C2H2"/>
    <property type="match status" value="3"/>
</dbReference>
<keyword evidence="7" id="KW-0539">Nucleus</keyword>
<evidence type="ECO:0000256" key="9">
    <source>
        <dbReference type="PROSITE-ProRule" id="PRU00042"/>
    </source>
</evidence>
<feature type="binding site" evidence="10">
    <location>
        <position position="61"/>
    </location>
    <ligand>
        <name>Zn(2+)</name>
        <dbReference type="ChEBI" id="CHEBI:29105"/>
    </ligand>
</feature>
<dbReference type="PROSITE" id="PS51915">
    <property type="entry name" value="ZAD"/>
    <property type="match status" value="1"/>
</dbReference>
<dbReference type="SUPFAM" id="SSF57667">
    <property type="entry name" value="beta-beta-alpha zinc fingers"/>
    <property type="match status" value="3"/>
</dbReference>
<dbReference type="FunFam" id="3.30.160.60:FF:000630">
    <property type="entry name" value="Zinc finger protein 180"/>
    <property type="match status" value="1"/>
</dbReference>
<dbReference type="InterPro" id="IPR012934">
    <property type="entry name" value="Znf_AD"/>
</dbReference>
<dbReference type="Gene3D" id="3.40.1800.20">
    <property type="match status" value="1"/>
</dbReference>
<feature type="domain" description="ZAD" evidence="12">
    <location>
        <begin position="56"/>
        <end position="129"/>
    </location>
</feature>